<dbReference type="Proteomes" id="UP001215598">
    <property type="component" value="Unassembled WGS sequence"/>
</dbReference>
<reference evidence="2" key="1">
    <citation type="submission" date="2023-03" db="EMBL/GenBank/DDBJ databases">
        <title>Massive genome expansion in bonnet fungi (Mycena s.s.) driven by repeated elements and novel gene families across ecological guilds.</title>
        <authorList>
            <consortium name="Lawrence Berkeley National Laboratory"/>
            <person name="Harder C.B."/>
            <person name="Miyauchi S."/>
            <person name="Viragh M."/>
            <person name="Kuo A."/>
            <person name="Thoen E."/>
            <person name="Andreopoulos B."/>
            <person name="Lu D."/>
            <person name="Skrede I."/>
            <person name="Drula E."/>
            <person name="Henrissat B."/>
            <person name="Morin E."/>
            <person name="Kohler A."/>
            <person name="Barry K."/>
            <person name="LaButti K."/>
            <person name="Morin E."/>
            <person name="Salamov A."/>
            <person name="Lipzen A."/>
            <person name="Mereny Z."/>
            <person name="Hegedus B."/>
            <person name="Baldrian P."/>
            <person name="Stursova M."/>
            <person name="Weitz H."/>
            <person name="Taylor A."/>
            <person name="Grigoriev I.V."/>
            <person name="Nagy L.G."/>
            <person name="Martin F."/>
            <person name="Kauserud H."/>
        </authorList>
    </citation>
    <scope>NUCLEOTIDE SEQUENCE</scope>
    <source>
        <strain evidence="2">CBHHK182m</strain>
    </source>
</reference>
<evidence type="ECO:0000256" key="1">
    <source>
        <dbReference type="SAM" id="MobiDB-lite"/>
    </source>
</evidence>
<name>A0AAD7J108_9AGAR</name>
<feature type="compositionally biased region" description="Low complexity" evidence="1">
    <location>
        <begin position="27"/>
        <end position="38"/>
    </location>
</feature>
<gene>
    <name evidence="2" type="ORF">B0H16DRAFT_1886493</name>
</gene>
<dbReference type="AlphaFoldDB" id="A0AAD7J108"/>
<evidence type="ECO:0000313" key="3">
    <source>
        <dbReference type="Proteomes" id="UP001215598"/>
    </source>
</evidence>
<proteinExistence type="predicted"/>
<keyword evidence="3" id="KW-1185">Reference proteome</keyword>
<evidence type="ECO:0000313" key="2">
    <source>
        <dbReference type="EMBL" id="KAJ7754794.1"/>
    </source>
</evidence>
<comment type="caution">
    <text evidence="2">The sequence shown here is derived from an EMBL/GenBank/DDBJ whole genome shotgun (WGS) entry which is preliminary data.</text>
</comment>
<protein>
    <submittedName>
        <fullName evidence="2">Uncharacterized protein</fullName>
    </submittedName>
</protein>
<organism evidence="2 3">
    <name type="scientific">Mycena metata</name>
    <dbReference type="NCBI Taxonomy" id="1033252"/>
    <lineage>
        <taxon>Eukaryota</taxon>
        <taxon>Fungi</taxon>
        <taxon>Dikarya</taxon>
        <taxon>Basidiomycota</taxon>
        <taxon>Agaricomycotina</taxon>
        <taxon>Agaricomycetes</taxon>
        <taxon>Agaricomycetidae</taxon>
        <taxon>Agaricales</taxon>
        <taxon>Marasmiineae</taxon>
        <taxon>Mycenaceae</taxon>
        <taxon>Mycena</taxon>
    </lineage>
</organism>
<accession>A0AAD7J108</accession>
<feature type="region of interest" description="Disordered" evidence="1">
    <location>
        <begin position="27"/>
        <end position="64"/>
    </location>
</feature>
<sequence length="205" mass="22241">MRPKLACEWMYTDDAEPISGGVVVEAGAGAGPAPSAPSRAYPLRPALRSPRAQDLASSPPDVGTGLDLKAAQHSKEYDAHGNVRECARLTPPLQMREREPVPPYSAPPPPLTPLHLPAVRRPPWTRRREDSPRWGGTSRVRGSWCMDQAIVPRGSTYPIFRAGEVLDVDTASARIAMEGRKQEVMEGGLTVTRVDKGPVEVLHTA</sequence>
<dbReference type="EMBL" id="JARKIB010000051">
    <property type="protein sequence ID" value="KAJ7754794.1"/>
    <property type="molecule type" value="Genomic_DNA"/>
</dbReference>